<protein>
    <submittedName>
        <fullName evidence="2">Uncharacterized protein</fullName>
    </submittedName>
</protein>
<dbReference type="Proteomes" id="UP001148838">
    <property type="component" value="Unassembled WGS sequence"/>
</dbReference>
<evidence type="ECO:0000313" key="3">
    <source>
        <dbReference type="Proteomes" id="UP001148838"/>
    </source>
</evidence>
<feature type="region of interest" description="Disordered" evidence="1">
    <location>
        <begin position="1"/>
        <end position="56"/>
    </location>
</feature>
<feature type="non-terminal residue" evidence="2">
    <location>
        <position position="1"/>
    </location>
</feature>
<name>A0ABQ8TX08_PERAM</name>
<dbReference type="EMBL" id="JAJSOF020000001">
    <property type="protein sequence ID" value="KAJ4451257.1"/>
    <property type="molecule type" value="Genomic_DNA"/>
</dbReference>
<feature type="compositionally biased region" description="Basic and acidic residues" evidence="1">
    <location>
        <begin position="8"/>
        <end position="56"/>
    </location>
</feature>
<organism evidence="2 3">
    <name type="scientific">Periplaneta americana</name>
    <name type="common">American cockroach</name>
    <name type="synonym">Blatta americana</name>
    <dbReference type="NCBI Taxonomy" id="6978"/>
    <lineage>
        <taxon>Eukaryota</taxon>
        <taxon>Metazoa</taxon>
        <taxon>Ecdysozoa</taxon>
        <taxon>Arthropoda</taxon>
        <taxon>Hexapoda</taxon>
        <taxon>Insecta</taxon>
        <taxon>Pterygota</taxon>
        <taxon>Neoptera</taxon>
        <taxon>Polyneoptera</taxon>
        <taxon>Dictyoptera</taxon>
        <taxon>Blattodea</taxon>
        <taxon>Blattoidea</taxon>
        <taxon>Blattidae</taxon>
        <taxon>Blattinae</taxon>
        <taxon>Periplaneta</taxon>
    </lineage>
</organism>
<sequence length="223" mass="26767">NHNKHKYHDKDKVKDSDKNHDKDHDKDNKDYDENDDKPHDEDHNRDSDKDYDKDKDHDPYKDYDMDYDKGCHCMEAETWTLRRSKKKQIEAFEMWIWRRMERVKWTDRIRNEAVLETVGEERMMLKQCNVICPVVQQEEREMFRNGSRLWVRHEIGVVLIISQGLIISRAVASRSKASCLGLALRNVRWFESSWEKKCSHEISASVWDRCPPSIVMHLGSYNR</sequence>
<evidence type="ECO:0000256" key="1">
    <source>
        <dbReference type="SAM" id="MobiDB-lite"/>
    </source>
</evidence>
<evidence type="ECO:0000313" key="2">
    <source>
        <dbReference type="EMBL" id="KAJ4451257.1"/>
    </source>
</evidence>
<keyword evidence="3" id="KW-1185">Reference proteome</keyword>
<reference evidence="2 3" key="1">
    <citation type="journal article" date="2022" name="Allergy">
        <title>Genome assembly and annotation of Periplaneta americana reveal a comprehensive cockroach allergen profile.</title>
        <authorList>
            <person name="Wang L."/>
            <person name="Xiong Q."/>
            <person name="Saelim N."/>
            <person name="Wang L."/>
            <person name="Nong W."/>
            <person name="Wan A.T."/>
            <person name="Shi M."/>
            <person name="Liu X."/>
            <person name="Cao Q."/>
            <person name="Hui J.H.L."/>
            <person name="Sookrung N."/>
            <person name="Leung T.F."/>
            <person name="Tungtrongchitr A."/>
            <person name="Tsui S.K.W."/>
        </authorList>
    </citation>
    <scope>NUCLEOTIDE SEQUENCE [LARGE SCALE GENOMIC DNA]</scope>
    <source>
        <strain evidence="2">PWHHKU_190912</strain>
    </source>
</reference>
<comment type="caution">
    <text evidence="2">The sequence shown here is derived from an EMBL/GenBank/DDBJ whole genome shotgun (WGS) entry which is preliminary data.</text>
</comment>
<gene>
    <name evidence="2" type="ORF">ANN_02718</name>
</gene>
<accession>A0ABQ8TX08</accession>
<proteinExistence type="predicted"/>